<evidence type="ECO:0000313" key="2">
    <source>
        <dbReference type="Proteomes" id="UP000792457"/>
    </source>
</evidence>
<name>A0A8K0KPZ6_LADFU</name>
<evidence type="ECO:0000313" key="1">
    <source>
        <dbReference type="EMBL" id="KAG8239117.1"/>
    </source>
</evidence>
<protein>
    <submittedName>
        <fullName evidence="1">Uncharacterized protein</fullName>
    </submittedName>
</protein>
<reference evidence="1" key="1">
    <citation type="submission" date="2013-04" db="EMBL/GenBank/DDBJ databases">
        <authorList>
            <person name="Qu J."/>
            <person name="Murali S.C."/>
            <person name="Bandaranaike D."/>
            <person name="Bellair M."/>
            <person name="Blankenburg K."/>
            <person name="Chao H."/>
            <person name="Dinh H."/>
            <person name="Doddapaneni H."/>
            <person name="Downs B."/>
            <person name="Dugan-Rocha S."/>
            <person name="Elkadiri S."/>
            <person name="Gnanaolivu R.D."/>
            <person name="Hernandez B."/>
            <person name="Javaid M."/>
            <person name="Jayaseelan J.C."/>
            <person name="Lee S."/>
            <person name="Li M."/>
            <person name="Ming W."/>
            <person name="Munidasa M."/>
            <person name="Muniz J."/>
            <person name="Nguyen L."/>
            <person name="Ongeri F."/>
            <person name="Osuji N."/>
            <person name="Pu L.-L."/>
            <person name="Puazo M."/>
            <person name="Qu C."/>
            <person name="Quiroz J."/>
            <person name="Raj R."/>
            <person name="Weissenberger G."/>
            <person name="Xin Y."/>
            <person name="Zou X."/>
            <person name="Han Y."/>
            <person name="Richards S."/>
            <person name="Worley K."/>
            <person name="Muzny D."/>
            <person name="Gibbs R."/>
        </authorList>
    </citation>
    <scope>NUCLEOTIDE SEQUENCE</scope>
    <source>
        <strain evidence="1">Sampled in the wild</strain>
    </source>
</reference>
<gene>
    <name evidence="1" type="ORF">J437_LFUL016767</name>
</gene>
<dbReference type="AlphaFoldDB" id="A0A8K0KPZ6"/>
<comment type="caution">
    <text evidence="1">The sequence shown here is derived from an EMBL/GenBank/DDBJ whole genome shotgun (WGS) entry which is preliminary data.</text>
</comment>
<reference evidence="1" key="2">
    <citation type="submission" date="2017-10" db="EMBL/GenBank/DDBJ databases">
        <title>Ladona fulva Genome sequencing and assembly.</title>
        <authorList>
            <person name="Murali S."/>
            <person name="Richards S."/>
            <person name="Bandaranaike D."/>
            <person name="Bellair M."/>
            <person name="Blankenburg K."/>
            <person name="Chao H."/>
            <person name="Dinh H."/>
            <person name="Doddapaneni H."/>
            <person name="Dugan-Rocha S."/>
            <person name="Elkadiri S."/>
            <person name="Gnanaolivu R."/>
            <person name="Hernandez B."/>
            <person name="Skinner E."/>
            <person name="Javaid M."/>
            <person name="Lee S."/>
            <person name="Li M."/>
            <person name="Ming W."/>
            <person name="Munidasa M."/>
            <person name="Muniz J."/>
            <person name="Nguyen L."/>
            <person name="Hughes D."/>
            <person name="Osuji N."/>
            <person name="Pu L.-L."/>
            <person name="Puazo M."/>
            <person name="Qu C."/>
            <person name="Quiroz J."/>
            <person name="Raj R."/>
            <person name="Weissenberger G."/>
            <person name="Xin Y."/>
            <person name="Zou X."/>
            <person name="Han Y."/>
            <person name="Worley K."/>
            <person name="Muzny D."/>
            <person name="Gibbs R."/>
        </authorList>
    </citation>
    <scope>NUCLEOTIDE SEQUENCE</scope>
    <source>
        <strain evidence="1">Sampled in the wild</strain>
    </source>
</reference>
<dbReference type="EMBL" id="KZ309515">
    <property type="protein sequence ID" value="KAG8239117.1"/>
    <property type="molecule type" value="Genomic_DNA"/>
</dbReference>
<keyword evidence="2" id="KW-1185">Reference proteome</keyword>
<accession>A0A8K0KPZ6</accession>
<organism evidence="1 2">
    <name type="scientific">Ladona fulva</name>
    <name type="common">Scarce chaser dragonfly</name>
    <name type="synonym">Libellula fulva</name>
    <dbReference type="NCBI Taxonomy" id="123851"/>
    <lineage>
        <taxon>Eukaryota</taxon>
        <taxon>Metazoa</taxon>
        <taxon>Ecdysozoa</taxon>
        <taxon>Arthropoda</taxon>
        <taxon>Hexapoda</taxon>
        <taxon>Insecta</taxon>
        <taxon>Pterygota</taxon>
        <taxon>Palaeoptera</taxon>
        <taxon>Odonata</taxon>
        <taxon>Epiprocta</taxon>
        <taxon>Anisoptera</taxon>
        <taxon>Libelluloidea</taxon>
        <taxon>Libellulidae</taxon>
        <taxon>Ladona</taxon>
    </lineage>
</organism>
<sequence>MFGTHSFCIRKVVEEKSGRPPAAQQLRRLTSRTLCRRLKRKWPLLGSVAAVNATLRGRKSGGKCDFIVQIVKSPYM</sequence>
<dbReference type="Proteomes" id="UP000792457">
    <property type="component" value="Unassembled WGS sequence"/>
</dbReference>
<proteinExistence type="predicted"/>